<sequence length="410" mass="45331">MPRMWKELDECWGCGKDAAVDALLSALRIVGTENPDKQLQVAHSFLMDMEQTSPSTPPTEPSTPSPTKKRPNPSPPRTPIPKPPSSSQFPTYPIALNEISLVQGSGEKPYEVKNCGGGFFSCTCPAWEFQKSRPEVRRTCKHIKCCLGVELDAQRMSANASHQPTLAMSSPSPKKKKQKTTTTTTTTTISSASSSSAKDFDVGEWVVSEKLDGMRCIVVDGKAFSRARNSIHVPTEFWRDLPDTACLDGELWICRGKFQNCVSITKRHAAPISEWNKVTYMILDSPKTACGSKARLAHARIMLCHPTNAFKKGRVSDLLKVKHVEEIDAVVIGYTGGEGQHEGAIGALKVELSSDRSKKFKVCGGFSHAERELSKFEREYIGCTIEVKYNEMTKGGIPRFPIYLRTKPNF</sequence>
<feature type="compositionally biased region" description="Polar residues" evidence="6">
    <location>
        <begin position="158"/>
        <end position="168"/>
    </location>
</feature>
<feature type="domain" description="SWIM-type" evidence="7">
    <location>
        <begin position="110"/>
        <end position="151"/>
    </location>
</feature>
<feature type="region of interest" description="Disordered" evidence="6">
    <location>
        <begin position="158"/>
        <end position="194"/>
    </location>
</feature>
<evidence type="ECO:0000256" key="1">
    <source>
        <dbReference type="ARBA" id="ARBA00022598"/>
    </source>
</evidence>
<protein>
    <recommendedName>
        <fullName evidence="7">SWIM-type domain-containing protein</fullName>
    </recommendedName>
</protein>
<feature type="compositionally biased region" description="Pro residues" evidence="6">
    <location>
        <begin position="55"/>
        <end position="64"/>
    </location>
</feature>
<organism evidence="8 9">
    <name type="scientific">Triparma laevis f. longispina</name>
    <dbReference type="NCBI Taxonomy" id="1714387"/>
    <lineage>
        <taxon>Eukaryota</taxon>
        <taxon>Sar</taxon>
        <taxon>Stramenopiles</taxon>
        <taxon>Ochrophyta</taxon>
        <taxon>Bolidophyceae</taxon>
        <taxon>Parmales</taxon>
        <taxon>Triparmaceae</taxon>
        <taxon>Triparma</taxon>
    </lineage>
</organism>
<evidence type="ECO:0000256" key="4">
    <source>
        <dbReference type="ARBA" id="ARBA00023204"/>
    </source>
</evidence>
<dbReference type="InterPro" id="IPR029319">
    <property type="entry name" value="DNA_ligase_OB"/>
</dbReference>
<dbReference type="GO" id="GO:0008270">
    <property type="term" value="F:zinc ion binding"/>
    <property type="evidence" value="ECO:0007669"/>
    <property type="project" value="UniProtKB-KW"/>
</dbReference>
<dbReference type="Pfam" id="PF14743">
    <property type="entry name" value="DNA_ligase_OB_2"/>
    <property type="match status" value="1"/>
</dbReference>
<dbReference type="PANTHER" id="PTHR47810">
    <property type="entry name" value="DNA LIGASE"/>
    <property type="match status" value="1"/>
</dbReference>
<evidence type="ECO:0000256" key="2">
    <source>
        <dbReference type="ARBA" id="ARBA00022705"/>
    </source>
</evidence>
<dbReference type="GO" id="GO:0006260">
    <property type="term" value="P:DNA replication"/>
    <property type="evidence" value="ECO:0007669"/>
    <property type="project" value="UniProtKB-KW"/>
</dbReference>
<dbReference type="InterPro" id="IPR050326">
    <property type="entry name" value="NAD_dep_DNA_ligaseB"/>
</dbReference>
<dbReference type="Gene3D" id="2.40.50.140">
    <property type="entry name" value="Nucleic acid-binding proteins"/>
    <property type="match status" value="1"/>
</dbReference>
<evidence type="ECO:0000259" key="7">
    <source>
        <dbReference type="PROSITE" id="PS50966"/>
    </source>
</evidence>
<gene>
    <name evidence="8" type="ORF">TrLO_g3540</name>
</gene>
<feature type="region of interest" description="Disordered" evidence="6">
    <location>
        <begin position="50"/>
        <end position="91"/>
    </location>
</feature>
<dbReference type="Proteomes" id="UP001165122">
    <property type="component" value="Unassembled WGS sequence"/>
</dbReference>
<accession>A0A9W7EC43</accession>
<comment type="caution">
    <text evidence="8">The sequence shown here is derived from an EMBL/GenBank/DDBJ whole genome shotgun (WGS) entry which is preliminary data.</text>
</comment>
<keyword evidence="5" id="KW-0863">Zinc-finger</keyword>
<reference evidence="9" key="1">
    <citation type="journal article" date="2023" name="Commun. Biol.">
        <title>Genome analysis of Parmales, the sister group of diatoms, reveals the evolutionary specialization of diatoms from phago-mixotrophs to photoautotrophs.</title>
        <authorList>
            <person name="Ban H."/>
            <person name="Sato S."/>
            <person name="Yoshikawa S."/>
            <person name="Yamada K."/>
            <person name="Nakamura Y."/>
            <person name="Ichinomiya M."/>
            <person name="Sato N."/>
            <person name="Blanc-Mathieu R."/>
            <person name="Endo H."/>
            <person name="Kuwata A."/>
            <person name="Ogata H."/>
        </authorList>
    </citation>
    <scope>NUCLEOTIDE SEQUENCE [LARGE SCALE GENOMIC DNA]</scope>
    <source>
        <strain evidence="9">NIES 3700</strain>
    </source>
</reference>
<keyword evidence="1" id="KW-0436">Ligase</keyword>
<dbReference type="GO" id="GO:0016874">
    <property type="term" value="F:ligase activity"/>
    <property type="evidence" value="ECO:0007669"/>
    <property type="project" value="UniProtKB-KW"/>
</dbReference>
<keyword evidence="9" id="KW-1185">Reference proteome</keyword>
<name>A0A9W7EC43_9STRA</name>
<dbReference type="GO" id="GO:0006281">
    <property type="term" value="P:DNA repair"/>
    <property type="evidence" value="ECO:0007669"/>
    <property type="project" value="UniProtKB-KW"/>
</dbReference>
<evidence type="ECO:0000313" key="9">
    <source>
        <dbReference type="Proteomes" id="UP001165122"/>
    </source>
</evidence>
<dbReference type="InterPro" id="IPR012340">
    <property type="entry name" value="NA-bd_OB-fold"/>
</dbReference>
<dbReference type="PANTHER" id="PTHR47810:SF1">
    <property type="entry name" value="DNA LIGASE B"/>
    <property type="match status" value="1"/>
</dbReference>
<proteinExistence type="predicted"/>
<keyword evidence="3" id="KW-0227">DNA damage</keyword>
<evidence type="ECO:0000256" key="3">
    <source>
        <dbReference type="ARBA" id="ARBA00022763"/>
    </source>
</evidence>
<feature type="compositionally biased region" description="Pro residues" evidence="6">
    <location>
        <begin position="72"/>
        <end position="84"/>
    </location>
</feature>
<keyword evidence="2" id="KW-0235">DNA replication</keyword>
<dbReference type="AlphaFoldDB" id="A0A9W7EC43"/>
<dbReference type="InterPro" id="IPR007527">
    <property type="entry name" value="Znf_SWIM"/>
</dbReference>
<dbReference type="OrthoDB" id="411785at2759"/>
<dbReference type="SUPFAM" id="SSF50249">
    <property type="entry name" value="Nucleic acid-binding proteins"/>
    <property type="match status" value="1"/>
</dbReference>
<keyword evidence="4" id="KW-0234">DNA repair</keyword>
<evidence type="ECO:0000256" key="5">
    <source>
        <dbReference type="PROSITE-ProRule" id="PRU00325"/>
    </source>
</evidence>
<evidence type="ECO:0000256" key="6">
    <source>
        <dbReference type="SAM" id="MobiDB-lite"/>
    </source>
</evidence>
<keyword evidence="5" id="KW-0862">Zinc</keyword>
<dbReference type="Gene3D" id="3.30.470.30">
    <property type="entry name" value="DNA ligase/mRNA capping enzyme"/>
    <property type="match status" value="1"/>
</dbReference>
<evidence type="ECO:0000313" key="8">
    <source>
        <dbReference type="EMBL" id="GMH72635.1"/>
    </source>
</evidence>
<dbReference type="SUPFAM" id="SSF56091">
    <property type="entry name" value="DNA ligase/mRNA capping enzyme, catalytic domain"/>
    <property type="match status" value="1"/>
</dbReference>
<dbReference type="EMBL" id="BRXW01000657">
    <property type="protein sequence ID" value="GMH72635.1"/>
    <property type="molecule type" value="Genomic_DNA"/>
</dbReference>
<dbReference type="CDD" id="cd08041">
    <property type="entry name" value="OBF_kDNA_ligase_like"/>
    <property type="match status" value="1"/>
</dbReference>
<keyword evidence="5" id="KW-0479">Metal-binding</keyword>
<feature type="compositionally biased region" description="Low complexity" evidence="6">
    <location>
        <begin position="180"/>
        <end position="194"/>
    </location>
</feature>
<dbReference type="PROSITE" id="PS50966">
    <property type="entry name" value="ZF_SWIM"/>
    <property type="match status" value="1"/>
</dbReference>